<keyword evidence="4" id="KW-1185">Reference proteome</keyword>
<keyword evidence="1" id="KW-0812">Transmembrane</keyword>
<sequence>MNDAAVAVMPQTNIVQKPVGKTRNPWVVLILGIVTLGIYTIVWHYCVLEELRNWRGQGWSGIVFIIFALFFGIALIAVPWLIPAYIGRMYQEDGREKPITGLSGFWVLLPLIGGIIWLVKVQNHMNSFWESKR</sequence>
<keyword evidence="1" id="KW-0472">Membrane</keyword>
<evidence type="ECO:0000256" key="1">
    <source>
        <dbReference type="SAM" id="Phobius"/>
    </source>
</evidence>
<dbReference type="RefSeq" id="WP_155312571.1">
    <property type="nucleotide sequence ID" value="NZ_AP021879.1"/>
</dbReference>
<protein>
    <recommendedName>
        <fullName evidence="2">DUF4234 domain-containing protein</fullName>
    </recommendedName>
</protein>
<dbReference type="InterPro" id="IPR025328">
    <property type="entry name" value="DUF4234"/>
</dbReference>
<accession>A0A5K8AGS1</accession>
<feature type="transmembrane region" description="Helical" evidence="1">
    <location>
        <begin position="59"/>
        <end position="82"/>
    </location>
</feature>
<feature type="transmembrane region" description="Helical" evidence="1">
    <location>
        <begin position="26"/>
        <end position="47"/>
    </location>
</feature>
<evidence type="ECO:0000313" key="4">
    <source>
        <dbReference type="Proteomes" id="UP000422108"/>
    </source>
</evidence>
<dbReference type="Proteomes" id="UP000422108">
    <property type="component" value="Chromosome"/>
</dbReference>
<reference evidence="3 4" key="1">
    <citation type="submission" date="2019-11" db="EMBL/GenBank/DDBJ databases">
        <title>Comparative genomics of hydrocarbon-degrading Desulfosarcina strains.</title>
        <authorList>
            <person name="Watanabe M."/>
            <person name="Kojima H."/>
            <person name="Fukui M."/>
        </authorList>
    </citation>
    <scope>NUCLEOTIDE SEQUENCE [LARGE SCALE GENOMIC DNA]</scope>
    <source>
        <strain evidence="4">oXyS1</strain>
    </source>
</reference>
<feature type="domain" description="DUF4234" evidence="2">
    <location>
        <begin position="23"/>
        <end position="126"/>
    </location>
</feature>
<dbReference type="Pfam" id="PF14018">
    <property type="entry name" value="DUF4234"/>
    <property type="match status" value="1"/>
</dbReference>
<organism evidence="3 4">
    <name type="scientific">Desulfosarcina ovata subsp. ovata</name>
    <dbReference type="NCBI Taxonomy" id="2752305"/>
    <lineage>
        <taxon>Bacteria</taxon>
        <taxon>Pseudomonadati</taxon>
        <taxon>Thermodesulfobacteriota</taxon>
        <taxon>Desulfobacteria</taxon>
        <taxon>Desulfobacterales</taxon>
        <taxon>Desulfosarcinaceae</taxon>
        <taxon>Desulfosarcina</taxon>
    </lineage>
</organism>
<dbReference type="AlphaFoldDB" id="A0A5K8AGS1"/>
<keyword evidence="1" id="KW-1133">Transmembrane helix</keyword>
<dbReference type="EMBL" id="AP021879">
    <property type="protein sequence ID" value="BBO91699.1"/>
    <property type="molecule type" value="Genomic_DNA"/>
</dbReference>
<proteinExistence type="predicted"/>
<gene>
    <name evidence="3" type="ORF">DSCOOX_48790</name>
</gene>
<evidence type="ECO:0000313" key="3">
    <source>
        <dbReference type="EMBL" id="BBO91699.1"/>
    </source>
</evidence>
<name>A0A5K8AGS1_9BACT</name>
<evidence type="ECO:0000259" key="2">
    <source>
        <dbReference type="Pfam" id="PF14018"/>
    </source>
</evidence>
<feature type="transmembrane region" description="Helical" evidence="1">
    <location>
        <begin position="102"/>
        <end position="119"/>
    </location>
</feature>